<organism evidence="8 9">
    <name type="scientific">Helianthus annuus</name>
    <name type="common">Common sunflower</name>
    <dbReference type="NCBI Taxonomy" id="4232"/>
    <lineage>
        <taxon>Eukaryota</taxon>
        <taxon>Viridiplantae</taxon>
        <taxon>Streptophyta</taxon>
        <taxon>Embryophyta</taxon>
        <taxon>Tracheophyta</taxon>
        <taxon>Spermatophyta</taxon>
        <taxon>Magnoliopsida</taxon>
        <taxon>eudicotyledons</taxon>
        <taxon>Gunneridae</taxon>
        <taxon>Pentapetalae</taxon>
        <taxon>asterids</taxon>
        <taxon>campanulids</taxon>
        <taxon>Asterales</taxon>
        <taxon>Asteraceae</taxon>
        <taxon>Asteroideae</taxon>
        <taxon>Heliantheae alliance</taxon>
        <taxon>Heliantheae</taxon>
        <taxon>Helianthus</taxon>
    </lineage>
</organism>
<dbReference type="AlphaFoldDB" id="A0A9K3E4S2"/>
<keyword evidence="3 6" id="KW-1133">Transmembrane helix</keyword>
<reference evidence="8" key="2">
    <citation type="submission" date="2020-06" db="EMBL/GenBank/DDBJ databases">
        <title>Helianthus annuus Genome sequencing and assembly Release 2.</title>
        <authorList>
            <person name="Gouzy J."/>
            <person name="Langlade N."/>
            <person name="Munos S."/>
        </authorList>
    </citation>
    <scope>NUCLEOTIDE SEQUENCE</scope>
    <source>
        <tissue evidence="8">Leaves</tissue>
    </source>
</reference>
<dbReference type="PANTHER" id="PTHR21576:SF44">
    <property type="entry name" value="MAJOR FACILITATOR SUPERFAMILY PROTEIN"/>
    <property type="match status" value="1"/>
</dbReference>
<dbReference type="Gramene" id="mRNA:HanXRQr2_Chr15g0710881">
    <property type="protein sequence ID" value="CDS:HanXRQr2_Chr15g0710881.1"/>
    <property type="gene ID" value="HanXRQr2_Chr15g0710881"/>
</dbReference>
<protein>
    <submittedName>
        <fullName evidence="8">MFS transporter superfamily</fullName>
    </submittedName>
</protein>
<feature type="transmembrane region" description="Helical" evidence="6">
    <location>
        <begin position="50"/>
        <end position="74"/>
    </location>
</feature>
<evidence type="ECO:0000259" key="7">
    <source>
        <dbReference type="Pfam" id="PF23262"/>
    </source>
</evidence>
<keyword evidence="9" id="KW-1185">Reference proteome</keyword>
<evidence type="ECO:0000313" key="8">
    <source>
        <dbReference type="EMBL" id="KAF5766054.1"/>
    </source>
</evidence>
<name>A0A9K3E4S2_HELAN</name>
<dbReference type="EMBL" id="MNCJ02000330">
    <property type="protein sequence ID" value="KAF5766054.1"/>
    <property type="molecule type" value="Genomic_DNA"/>
</dbReference>
<evidence type="ECO:0000256" key="6">
    <source>
        <dbReference type="SAM" id="Phobius"/>
    </source>
</evidence>
<evidence type="ECO:0000256" key="5">
    <source>
        <dbReference type="ARBA" id="ARBA00044504"/>
    </source>
</evidence>
<reference evidence="8" key="1">
    <citation type="journal article" date="2017" name="Nature">
        <title>The sunflower genome provides insights into oil metabolism, flowering and Asterid evolution.</title>
        <authorList>
            <person name="Badouin H."/>
            <person name="Gouzy J."/>
            <person name="Grassa C.J."/>
            <person name="Murat F."/>
            <person name="Staton S.E."/>
            <person name="Cottret L."/>
            <person name="Lelandais-Briere C."/>
            <person name="Owens G.L."/>
            <person name="Carrere S."/>
            <person name="Mayjonade B."/>
            <person name="Legrand L."/>
            <person name="Gill N."/>
            <person name="Kane N.C."/>
            <person name="Bowers J.E."/>
            <person name="Hubner S."/>
            <person name="Bellec A."/>
            <person name="Berard A."/>
            <person name="Berges H."/>
            <person name="Blanchet N."/>
            <person name="Boniface M.C."/>
            <person name="Brunel D."/>
            <person name="Catrice O."/>
            <person name="Chaidir N."/>
            <person name="Claudel C."/>
            <person name="Donnadieu C."/>
            <person name="Faraut T."/>
            <person name="Fievet G."/>
            <person name="Helmstetter N."/>
            <person name="King M."/>
            <person name="Knapp S.J."/>
            <person name="Lai Z."/>
            <person name="Le Paslier M.C."/>
            <person name="Lippi Y."/>
            <person name="Lorenzon L."/>
            <person name="Mandel J.R."/>
            <person name="Marage G."/>
            <person name="Marchand G."/>
            <person name="Marquand E."/>
            <person name="Bret-Mestries E."/>
            <person name="Morien E."/>
            <person name="Nambeesan S."/>
            <person name="Nguyen T."/>
            <person name="Pegot-Espagnet P."/>
            <person name="Pouilly N."/>
            <person name="Raftis F."/>
            <person name="Sallet E."/>
            <person name="Schiex T."/>
            <person name="Thomas J."/>
            <person name="Vandecasteele C."/>
            <person name="Vares D."/>
            <person name="Vear F."/>
            <person name="Vautrin S."/>
            <person name="Crespi M."/>
            <person name="Mangin B."/>
            <person name="Burke J.M."/>
            <person name="Salse J."/>
            <person name="Munos S."/>
            <person name="Vincourt P."/>
            <person name="Rieseberg L.H."/>
            <person name="Langlade N.B."/>
        </authorList>
    </citation>
    <scope>NUCLEOTIDE SEQUENCE</scope>
    <source>
        <tissue evidence="8">Leaves</tissue>
    </source>
</reference>
<dbReference type="SUPFAM" id="SSF103473">
    <property type="entry name" value="MFS general substrate transporter"/>
    <property type="match status" value="1"/>
</dbReference>
<evidence type="ECO:0000256" key="4">
    <source>
        <dbReference type="ARBA" id="ARBA00023136"/>
    </source>
</evidence>
<evidence type="ECO:0000256" key="1">
    <source>
        <dbReference type="ARBA" id="ARBA00004141"/>
    </source>
</evidence>
<accession>A0A9K3E4S2</accession>
<evidence type="ECO:0000256" key="2">
    <source>
        <dbReference type="ARBA" id="ARBA00022692"/>
    </source>
</evidence>
<feature type="transmembrane region" description="Helical" evidence="6">
    <location>
        <begin position="103"/>
        <end position="126"/>
    </location>
</feature>
<comment type="similarity">
    <text evidence="5">Belongs to the major facilitator superfamily. Phosphate:H(+) symporter (TC 2.A.1.9) family.</text>
</comment>
<dbReference type="Proteomes" id="UP000215914">
    <property type="component" value="Unassembled WGS sequence"/>
</dbReference>
<feature type="domain" description="NFD4 C-terminal" evidence="7">
    <location>
        <begin position="11"/>
        <end position="132"/>
    </location>
</feature>
<dbReference type="InterPro" id="IPR056555">
    <property type="entry name" value="NFD4_C"/>
</dbReference>
<gene>
    <name evidence="8" type="ORF">HanXRQr2_Chr15g0710881</name>
</gene>
<feature type="transmembrane region" description="Helical" evidence="6">
    <location>
        <begin position="6"/>
        <end position="29"/>
    </location>
</feature>
<dbReference type="GO" id="GO:0016020">
    <property type="term" value="C:membrane"/>
    <property type="evidence" value="ECO:0007669"/>
    <property type="project" value="UniProtKB-SubCell"/>
</dbReference>
<evidence type="ECO:0000313" key="9">
    <source>
        <dbReference type="Proteomes" id="UP000215914"/>
    </source>
</evidence>
<evidence type="ECO:0000256" key="3">
    <source>
        <dbReference type="ARBA" id="ARBA00022989"/>
    </source>
</evidence>
<keyword evidence="4 6" id="KW-0472">Membrane</keyword>
<comment type="caution">
    <text evidence="8">The sequence shown here is derived from an EMBL/GenBank/DDBJ whole genome shotgun (WGS) entry which is preliminary data.</text>
</comment>
<dbReference type="PANTHER" id="PTHR21576">
    <property type="entry name" value="UNCHARACTERIZED NODULIN-LIKE PROTEIN"/>
    <property type="match status" value="1"/>
</dbReference>
<proteinExistence type="inferred from homology"/>
<dbReference type="InterPro" id="IPR036259">
    <property type="entry name" value="MFS_trans_sf"/>
</dbReference>
<dbReference type="Pfam" id="PF23262">
    <property type="entry name" value="NFD4_C"/>
    <property type="match status" value="1"/>
</dbReference>
<comment type="subcellular location">
    <subcellularLocation>
        <location evidence="1">Membrane</location>
        <topology evidence="1">Multi-pass membrane protein</topology>
    </subcellularLocation>
</comment>
<sequence length="139" mass="14989">MSCSLLYYVVSAPGAIYIVSVVMGSCYGAHWAIVPSAVSELFGLKSFGALYNFLTLATPAGSLIFSGVIASGIYDYETKIQSATNLNTLTDGEALTCYGTICYSITCGIFSLLCLMAFVLSMIVLYRTKRVYAKLYRSS</sequence>
<keyword evidence="2 6" id="KW-0812">Transmembrane</keyword>